<organism evidence="2">
    <name type="scientific">mine drainage metagenome</name>
    <dbReference type="NCBI Taxonomy" id="410659"/>
    <lineage>
        <taxon>unclassified sequences</taxon>
        <taxon>metagenomes</taxon>
        <taxon>ecological metagenomes</taxon>
    </lineage>
</organism>
<feature type="region of interest" description="Disordered" evidence="1">
    <location>
        <begin position="228"/>
        <end position="287"/>
    </location>
</feature>
<comment type="caution">
    <text evidence="2">The sequence shown here is derived from an EMBL/GenBank/DDBJ whole genome shotgun (WGS) entry which is preliminary data.</text>
</comment>
<name>A0A1J5PV80_9ZZZZ</name>
<dbReference type="AlphaFoldDB" id="A0A1J5PV80"/>
<evidence type="ECO:0000313" key="2">
    <source>
        <dbReference type="EMBL" id="OIQ69203.1"/>
    </source>
</evidence>
<protein>
    <submittedName>
        <fullName evidence="2">Uncharacterized protein</fullName>
    </submittedName>
</protein>
<feature type="compositionally biased region" description="Basic and acidic residues" evidence="1">
    <location>
        <begin position="252"/>
        <end position="261"/>
    </location>
</feature>
<dbReference type="EMBL" id="MLJW01004860">
    <property type="protein sequence ID" value="OIQ69203.1"/>
    <property type="molecule type" value="Genomic_DNA"/>
</dbReference>
<feature type="compositionally biased region" description="Basic and acidic residues" evidence="1">
    <location>
        <begin position="271"/>
        <end position="281"/>
    </location>
</feature>
<accession>A0A1J5PV80</accession>
<evidence type="ECO:0000256" key="1">
    <source>
        <dbReference type="SAM" id="MobiDB-lite"/>
    </source>
</evidence>
<proteinExistence type="predicted"/>
<gene>
    <name evidence="2" type="ORF">GALL_492000</name>
</gene>
<sequence>MIDVAEDAVEPADTLALFVLRRAFIDDVLAHPAIDRSHRARSQRPLDVAEQNDAVVGSGVLGVMQIGLVEQNILALTPGVSLAVDEDPALARRLRHQQPEVVAQRAGIGIAVLHEAATGRQACEHRTLDVRNRIHKLNRLRTIGDRRRQRRFVPFQVKPLPPRAKERVETPVVVFVRGLDLALREQRQRFLADHLPIVAQHAEFGKRSLRQDRPVRHRREQIHQHIIGRHDGGMVSDLTPESKPDPAPQMHCDGRADERPDHKKLRRKKSHDGDHDDEFREPAMTAS</sequence>
<reference evidence="2" key="1">
    <citation type="submission" date="2016-10" db="EMBL/GenBank/DDBJ databases">
        <title>Sequence of Gallionella enrichment culture.</title>
        <authorList>
            <person name="Poehlein A."/>
            <person name="Muehling M."/>
            <person name="Daniel R."/>
        </authorList>
    </citation>
    <scope>NUCLEOTIDE SEQUENCE</scope>
</reference>